<keyword evidence="2" id="KW-1185">Reference proteome</keyword>
<dbReference type="EMBL" id="JAACNH010000002">
    <property type="protein sequence ID" value="KAG8452496.1"/>
    <property type="molecule type" value="Genomic_DNA"/>
</dbReference>
<sequence>MLDIPHNNKAGKDKLQHSSCCNSKNSKGILGVLVEQQKNTYSCSISFCPDAHSPPEDPNLIIRCLSLALQKPPVLRQQMGG</sequence>
<evidence type="ECO:0000313" key="2">
    <source>
        <dbReference type="Proteomes" id="UP000812440"/>
    </source>
</evidence>
<reference evidence="1" key="1">
    <citation type="thesis" date="2020" institute="ProQuest LLC" country="789 East Eisenhower Parkway, Ann Arbor, MI, USA">
        <title>Comparative Genomics and Chromosome Evolution.</title>
        <authorList>
            <person name="Mudd A.B."/>
        </authorList>
    </citation>
    <scope>NUCLEOTIDE SEQUENCE</scope>
    <source>
        <strain evidence="1">Female2</strain>
        <tissue evidence="1">Blood</tissue>
    </source>
</reference>
<organism evidence="1 2">
    <name type="scientific">Hymenochirus boettgeri</name>
    <name type="common">Congo dwarf clawed frog</name>
    <dbReference type="NCBI Taxonomy" id="247094"/>
    <lineage>
        <taxon>Eukaryota</taxon>
        <taxon>Metazoa</taxon>
        <taxon>Chordata</taxon>
        <taxon>Craniata</taxon>
        <taxon>Vertebrata</taxon>
        <taxon>Euteleostomi</taxon>
        <taxon>Amphibia</taxon>
        <taxon>Batrachia</taxon>
        <taxon>Anura</taxon>
        <taxon>Pipoidea</taxon>
        <taxon>Pipidae</taxon>
        <taxon>Pipinae</taxon>
        <taxon>Hymenochirus</taxon>
    </lineage>
</organism>
<proteinExistence type="predicted"/>
<gene>
    <name evidence="1" type="ORF">GDO86_004327</name>
</gene>
<dbReference type="AlphaFoldDB" id="A0A8T2KDF6"/>
<evidence type="ECO:0000313" key="1">
    <source>
        <dbReference type="EMBL" id="KAG8452496.1"/>
    </source>
</evidence>
<accession>A0A8T2KDF6</accession>
<dbReference type="Proteomes" id="UP000812440">
    <property type="component" value="Chromosome 2"/>
</dbReference>
<name>A0A8T2KDF6_9PIPI</name>
<comment type="caution">
    <text evidence="1">The sequence shown here is derived from an EMBL/GenBank/DDBJ whole genome shotgun (WGS) entry which is preliminary data.</text>
</comment>
<protein>
    <submittedName>
        <fullName evidence="1">Uncharacterized protein</fullName>
    </submittedName>
</protein>